<sequence>MSPAEIVAQYFTYLNGYNLDGLASLLAGNFTHEFRPASIGGMGAPVRNGPQLVDWLENLQKLIVVLNFNAPIETIVADNTVVVHVTSEGQTPALNKSFPNEHLFIFHFEGGKISSIKEFMDSKYVAQLAEDEKAAGFGLNRHEV</sequence>
<reference evidence="2" key="1">
    <citation type="submission" date="2022-07" db="EMBL/GenBank/DDBJ databases">
        <title>The genome of Lyophyllum shimeji provides insight into the initial evolution of ectomycorrhizal fungal genome.</title>
        <authorList>
            <person name="Kobayashi Y."/>
            <person name="Shibata T."/>
            <person name="Hirakawa H."/>
            <person name="Shigenobu S."/>
            <person name="Nishiyama T."/>
            <person name="Yamada A."/>
            <person name="Hasebe M."/>
            <person name="Kawaguchi M."/>
        </authorList>
    </citation>
    <scope>NUCLEOTIDE SEQUENCE</scope>
    <source>
        <strain evidence="2">AT787</strain>
    </source>
</reference>
<keyword evidence="3" id="KW-1185">Reference proteome</keyword>
<evidence type="ECO:0000313" key="3">
    <source>
        <dbReference type="Proteomes" id="UP001063166"/>
    </source>
</evidence>
<accession>A0A9P3UNF1</accession>
<dbReference type="EMBL" id="BRPK01000010">
    <property type="protein sequence ID" value="GLB41544.1"/>
    <property type="molecule type" value="Genomic_DNA"/>
</dbReference>
<evidence type="ECO:0000313" key="2">
    <source>
        <dbReference type="EMBL" id="GLB41544.1"/>
    </source>
</evidence>
<name>A0A9P3UNF1_LYOSH</name>
<proteinExistence type="predicted"/>
<gene>
    <name evidence="2" type="ORF">LshimejAT787_1001440</name>
</gene>
<dbReference type="InterPro" id="IPR032710">
    <property type="entry name" value="NTF2-like_dom_sf"/>
</dbReference>
<organism evidence="2 3">
    <name type="scientific">Lyophyllum shimeji</name>
    <name type="common">Hon-shimeji</name>
    <name type="synonym">Tricholoma shimeji</name>
    <dbReference type="NCBI Taxonomy" id="47721"/>
    <lineage>
        <taxon>Eukaryota</taxon>
        <taxon>Fungi</taxon>
        <taxon>Dikarya</taxon>
        <taxon>Basidiomycota</taxon>
        <taxon>Agaricomycotina</taxon>
        <taxon>Agaricomycetes</taxon>
        <taxon>Agaricomycetidae</taxon>
        <taxon>Agaricales</taxon>
        <taxon>Tricholomatineae</taxon>
        <taxon>Lyophyllaceae</taxon>
        <taxon>Lyophyllum</taxon>
    </lineage>
</organism>
<evidence type="ECO:0000259" key="1">
    <source>
        <dbReference type="Pfam" id="PF12680"/>
    </source>
</evidence>
<dbReference type="SUPFAM" id="SSF54427">
    <property type="entry name" value="NTF2-like"/>
    <property type="match status" value="1"/>
</dbReference>
<dbReference type="Pfam" id="PF12680">
    <property type="entry name" value="SnoaL_2"/>
    <property type="match status" value="1"/>
</dbReference>
<dbReference type="OrthoDB" id="3758478at2759"/>
<dbReference type="Proteomes" id="UP001063166">
    <property type="component" value="Unassembled WGS sequence"/>
</dbReference>
<dbReference type="AlphaFoldDB" id="A0A9P3UNF1"/>
<comment type="caution">
    <text evidence="2">The sequence shown here is derived from an EMBL/GenBank/DDBJ whole genome shotgun (WGS) entry which is preliminary data.</text>
</comment>
<dbReference type="Gene3D" id="3.10.450.50">
    <property type="match status" value="1"/>
</dbReference>
<dbReference type="InterPro" id="IPR037401">
    <property type="entry name" value="SnoaL-like"/>
</dbReference>
<protein>
    <recommendedName>
        <fullName evidence="1">SnoaL-like domain-containing protein</fullName>
    </recommendedName>
</protein>
<feature type="domain" description="SnoaL-like" evidence="1">
    <location>
        <begin position="7"/>
        <end position="115"/>
    </location>
</feature>